<comment type="caution">
    <text evidence="2">The sequence shown here is derived from an EMBL/GenBank/DDBJ whole genome shotgun (WGS) entry which is preliminary data.</text>
</comment>
<accession>A0A841GW12</accession>
<keyword evidence="1" id="KW-0732">Signal</keyword>
<evidence type="ECO:0000313" key="2">
    <source>
        <dbReference type="EMBL" id="MBB6069834.1"/>
    </source>
</evidence>
<feature type="signal peptide" evidence="1">
    <location>
        <begin position="1"/>
        <end position="21"/>
    </location>
</feature>
<reference evidence="2 3" key="1">
    <citation type="submission" date="2020-08" db="EMBL/GenBank/DDBJ databases">
        <title>Genomic Encyclopedia of Type Strains, Phase IV (KMG-IV): sequencing the most valuable type-strain genomes for metagenomic binning, comparative biology and taxonomic classification.</title>
        <authorList>
            <person name="Goeker M."/>
        </authorList>
    </citation>
    <scope>NUCLEOTIDE SEQUENCE [LARGE SCALE GENOMIC DNA]</scope>
    <source>
        <strain evidence="2 3">DSM 29007</strain>
    </source>
</reference>
<organism evidence="2 3">
    <name type="scientific">Longimicrobium terrae</name>
    <dbReference type="NCBI Taxonomy" id="1639882"/>
    <lineage>
        <taxon>Bacteria</taxon>
        <taxon>Pseudomonadati</taxon>
        <taxon>Gemmatimonadota</taxon>
        <taxon>Longimicrobiia</taxon>
        <taxon>Longimicrobiales</taxon>
        <taxon>Longimicrobiaceae</taxon>
        <taxon>Longimicrobium</taxon>
    </lineage>
</organism>
<keyword evidence="2" id="KW-0282">Flagellum</keyword>
<name>A0A841GW12_9BACT</name>
<dbReference type="EMBL" id="JACHIA010000003">
    <property type="protein sequence ID" value="MBB6069834.1"/>
    <property type="molecule type" value="Genomic_DNA"/>
</dbReference>
<keyword evidence="2" id="KW-0966">Cell projection</keyword>
<dbReference type="RefSeq" id="WP_170036039.1">
    <property type="nucleotide sequence ID" value="NZ_JABDTL010000002.1"/>
</dbReference>
<evidence type="ECO:0000313" key="3">
    <source>
        <dbReference type="Proteomes" id="UP000582837"/>
    </source>
</evidence>
<proteinExistence type="predicted"/>
<keyword evidence="2" id="KW-0969">Cilium</keyword>
<dbReference type="AlphaFoldDB" id="A0A841GW12"/>
<protein>
    <submittedName>
        <fullName evidence="2">Archaellum component FlaG (FlaF/FlaG flagellin family)</fullName>
    </submittedName>
</protein>
<keyword evidence="3" id="KW-1185">Reference proteome</keyword>
<sequence length="262" mass="27531">MKPIVLLSLAAALALAPEARAQISVVSSTIEEHQATPGASYGGTIRVRNTGAARRTAAVSAADYRFLADGRTFYETAGSTPRSNASWIRFSPAQLTLAPGEEATVAYTVSVPAGGAIRGSYWSVLLVETMDPAAVSAVRTGRIGLTPSIRYAVQLATHVGEAERRVALQGARVTGQGRAPALELDILNTGEQADRLELRVDLFNADGAPAGQRASTRGLVYPGSSIHQAFDLRGLAPGTYRAMVTVDTGSDDVFGAEYTLRI</sequence>
<evidence type="ECO:0000256" key="1">
    <source>
        <dbReference type="SAM" id="SignalP"/>
    </source>
</evidence>
<gene>
    <name evidence="2" type="ORF">HNQ61_001451</name>
</gene>
<dbReference type="Proteomes" id="UP000582837">
    <property type="component" value="Unassembled WGS sequence"/>
</dbReference>
<feature type="chain" id="PRO_5032959609" evidence="1">
    <location>
        <begin position="22"/>
        <end position="262"/>
    </location>
</feature>